<dbReference type="PRINTS" id="PR00344">
    <property type="entry name" value="BCTRLSENSOR"/>
</dbReference>
<evidence type="ECO:0000313" key="14">
    <source>
        <dbReference type="EMBL" id="VYT82771.1"/>
    </source>
</evidence>
<organism evidence="14">
    <name type="scientific">Intestinibacter bartlettii</name>
    <dbReference type="NCBI Taxonomy" id="261299"/>
    <lineage>
        <taxon>Bacteria</taxon>
        <taxon>Bacillati</taxon>
        <taxon>Bacillota</taxon>
        <taxon>Clostridia</taxon>
        <taxon>Peptostreptococcales</taxon>
        <taxon>Peptostreptococcaceae</taxon>
        <taxon>Intestinibacter</taxon>
    </lineage>
</organism>
<evidence type="ECO:0000259" key="13">
    <source>
        <dbReference type="PROSITE" id="PS50109"/>
    </source>
</evidence>
<keyword evidence="4" id="KW-1003">Cell membrane</keyword>
<dbReference type="InterPro" id="IPR050351">
    <property type="entry name" value="BphY/WalK/GraS-like"/>
</dbReference>
<dbReference type="Gene3D" id="3.30.565.10">
    <property type="entry name" value="Histidine kinase-like ATPase, C-terminal domain"/>
    <property type="match status" value="1"/>
</dbReference>
<comment type="subcellular location">
    <subcellularLocation>
        <location evidence="2">Cell membrane</location>
        <topology evidence="2">Multi-pass membrane protein</topology>
    </subcellularLocation>
</comment>
<dbReference type="PANTHER" id="PTHR45453">
    <property type="entry name" value="PHOSPHATE REGULON SENSOR PROTEIN PHOR"/>
    <property type="match status" value="1"/>
</dbReference>
<keyword evidence="11 12" id="KW-0472">Membrane</keyword>
<dbReference type="CDD" id="cd00082">
    <property type="entry name" value="HisKA"/>
    <property type="match status" value="1"/>
</dbReference>
<evidence type="ECO:0000256" key="5">
    <source>
        <dbReference type="ARBA" id="ARBA00022553"/>
    </source>
</evidence>
<dbReference type="InterPro" id="IPR003661">
    <property type="entry name" value="HisK_dim/P_dom"/>
</dbReference>
<reference evidence="14" key="1">
    <citation type="submission" date="2019-11" db="EMBL/GenBank/DDBJ databases">
        <authorList>
            <person name="Feng L."/>
        </authorList>
    </citation>
    <scope>NUCLEOTIDE SEQUENCE</scope>
    <source>
        <strain evidence="14">IbartlettiiLFYP30</strain>
    </source>
</reference>
<evidence type="ECO:0000256" key="4">
    <source>
        <dbReference type="ARBA" id="ARBA00022475"/>
    </source>
</evidence>
<dbReference type="GO" id="GO:0005886">
    <property type="term" value="C:plasma membrane"/>
    <property type="evidence" value="ECO:0007669"/>
    <property type="project" value="UniProtKB-SubCell"/>
</dbReference>
<keyword evidence="5" id="KW-0597">Phosphoprotein</keyword>
<dbReference type="SUPFAM" id="SSF47384">
    <property type="entry name" value="Homodimeric domain of signal transducing histidine kinase"/>
    <property type="match status" value="1"/>
</dbReference>
<dbReference type="InterPro" id="IPR005467">
    <property type="entry name" value="His_kinase_dom"/>
</dbReference>
<evidence type="ECO:0000256" key="8">
    <source>
        <dbReference type="ARBA" id="ARBA00022777"/>
    </source>
</evidence>
<feature type="transmembrane region" description="Helical" evidence="12">
    <location>
        <begin position="12"/>
        <end position="31"/>
    </location>
</feature>
<evidence type="ECO:0000256" key="2">
    <source>
        <dbReference type="ARBA" id="ARBA00004651"/>
    </source>
</evidence>
<sequence length="337" mass="39865">MRITDYLKDKGIFLTLNLMIFIVISIFMYIADISFMMILFIFCIWFLPLFTYIFIEYIKYKKYFNDMESILESLDKKYLLPEVMEDANFLIAEQINDILKEVSRDMHEHVKYYEDMQKEYREYIEMWIHEIKTPIASSKLVIENNYNNDIVRKIDTQINKIDNFVEQVLYYSRSNEVGKDYIIKKVELEPLVKKVIKRNQRDFISKRISLELKDLEQVVYSDSKWIEFILNQIIVNAIKYSKGNNDKIEIESQKQNNSVILSIKDYGVGINEKDISRVFEKGFTGDNGRKFGKSTGIGLYLCKTLCEKLGLGLYIDSKENYGTKVTIIFPTTENITE</sequence>
<dbReference type="InterPro" id="IPR036890">
    <property type="entry name" value="HATPase_C_sf"/>
</dbReference>
<evidence type="ECO:0000256" key="1">
    <source>
        <dbReference type="ARBA" id="ARBA00000085"/>
    </source>
</evidence>
<evidence type="ECO:0000256" key="10">
    <source>
        <dbReference type="ARBA" id="ARBA00023012"/>
    </source>
</evidence>
<accession>A0A6N2ZTK7</accession>
<keyword evidence="6 14" id="KW-0808">Transferase</keyword>
<keyword evidence="8 14" id="KW-0418">Kinase</keyword>
<feature type="transmembrane region" description="Helical" evidence="12">
    <location>
        <begin position="37"/>
        <end position="55"/>
    </location>
</feature>
<dbReference type="GO" id="GO:0000155">
    <property type="term" value="F:phosphorelay sensor kinase activity"/>
    <property type="evidence" value="ECO:0007669"/>
    <property type="project" value="InterPro"/>
</dbReference>
<protein>
    <recommendedName>
        <fullName evidence="3">histidine kinase</fullName>
        <ecNumber evidence="3">2.7.13.3</ecNumber>
    </recommendedName>
</protein>
<evidence type="ECO:0000256" key="9">
    <source>
        <dbReference type="ARBA" id="ARBA00022989"/>
    </source>
</evidence>
<gene>
    <name evidence="14" type="primary">graS_1</name>
    <name evidence="14" type="ORF">IBLFYP30_00186</name>
</gene>
<dbReference type="EC" id="2.7.13.3" evidence="3"/>
<proteinExistence type="predicted"/>
<feature type="domain" description="Histidine kinase" evidence="13">
    <location>
        <begin position="126"/>
        <end position="333"/>
    </location>
</feature>
<keyword evidence="9 12" id="KW-1133">Transmembrane helix</keyword>
<dbReference type="RefSeq" id="WP_024037553.1">
    <property type="nucleotide sequence ID" value="NZ_CAKWHQ010000001.1"/>
</dbReference>
<dbReference type="PANTHER" id="PTHR45453:SF2">
    <property type="entry name" value="HISTIDINE KINASE"/>
    <property type="match status" value="1"/>
</dbReference>
<dbReference type="InterPro" id="IPR004358">
    <property type="entry name" value="Sig_transdc_His_kin-like_C"/>
</dbReference>
<keyword evidence="10" id="KW-0902">Two-component regulatory system</keyword>
<dbReference type="EMBL" id="CACRUE010000012">
    <property type="protein sequence ID" value="VYT82771.1"/>
    <property type="molecule type" value="Genomic_DNA"/>
</dbReference>
<evidence type="ECO:0000256" key="11">
    <source>
        <dbReference type="ARBA" id="ARBA00023136"/>
    </source>
</evidence>
<name>A0A6N2ZTK7_9FIRM</name>
<dbReference type="GO" id="GO:0004721">
    <property type="term" value="F:phosphoprotein phosphatase activity"/>
    <property type="evidence" value="ECO:0007669"/>
    <property type="project" value="TreeGrafter"/>
</dbReference>
<evidence type="ECO:0000256" key="12">
    <source>
        <dbReference type="SAM" id="Phobius"/>
    </source>
</evidence>
<dbReference type="GO" id="GO:0016036">
    <property type="term" value="P:cellular response to phosphate starvation"/>
    <property type="evidence" value="ECO:0007669"/>
    <property type="project" value="TreeGrafter"/>
</dbReference>
<dbReference type="InterPro" id="IPR036097">
    <property type="entry name" value="HisK_dim/P_sf"/>
</dbReference>
<dbReference type="SUPFAM" id="SSF55874">
    <property type="entry name" value="ATPase domain of HSP90 chaperone/DNA topoisomerase II/histidine kinase"/>
    <property type="match status" value="1"/>
</dbReference>
<dbReference type="Pfam" id="PF02518">
    <property type="entry name" value="HATPase_c"/>
    <property type="match status" value="1"/>
</dbReference>
<dbReference type="PROSITE" id="PS50109">
    <property type="entry name" value="HIS_KIN"/>
    <property type="match status" value="1"/>
</dbReference>
<dbReference type="SMART" id="SM00387">
    <property type="entry name" value="HATPase_c"/>
    <property type="match status" value="1"/>
</dbReference>
<dbReference type="AlphaFoldDB" id="A0A6N2ZTK7"/>
<keyword evidence="7 12" id="KW-0812">Transmembrane</keyword>
<evidence type="ECO:0000256" key="7">
    <source>
        <dbReference type="ARBA" id="ARBA00022692"/>
    </source>
</evidence>
<evidence type="ECO:0000256" key="6">
    <source>
        <dbReference type="ARBA" id="ARBA00022679"/>
    </source>
</evidence>
<comment type="catalytic activity">
    <reaction evidence="1">
        <text>ATP + protein L-histidine = ADP + protein N-phospho-L-histidine.</text>
        <dbReference type="EC" id="2.7.13.3"/>
    </reaction>
</comment>
<dbReference type="InterPro" id="IPR003594">
    <property type="entry name" value="HATPase_dom"/>
</dbReference>
<evidence type="ECO:0000256" key="3">
    <source>
        <dbReference type="ARBA" id="ARBA00012438"/>
    </source>
</evidence>